<dbReference type="PROSITE" id="PS00595">
    <property type="entry name" value="AA_TRANSFER_CLASS_5"/>
    <property type="match status" value="1"/>
</dbReference>
<dbReference type="Gene3D" id="3.90.1150.10">
    <property type="entry name" value="Aspartate Aminotransferase, domain 1"/>
    <property type="match status" value="1"/>
</dbReference>
<dbReference type="GO" id="GO:0031071">
    <property type="term" value="F:cysteine desulfurase activity"/>
    <property type="evidence" value="ECO:0007669"/>
    <property type="project" value="UniProtKB-EC"/>
</dbReference>
<name>A0A2M8G1C8_9BACT</name>
<evidence type="ECO:0000256" key="6">
    <source>
        <dbReference type="ARBA" id="ARBA00022898"/>
    </source>
</evidence>
<dbReference type="EMBL" id="PFQX01000026">
    <property type="protein sequence ID" value="PJC65440.1"/>
    <property type="molecule type" value="Genomic_DNA"/>
</dbReference>
<sequence length="407" mass="44088">MERIYLDYAASTPVHPKVKEAMLPYLDEKFGNAGSLHSFGRDAMAALDAAREAIAGILGAKFHEVIFTSSATEANNLALRGIVEGYRVQGSGFSKNRGAQNSTLDPSGYTLNPRIITTPIEHESIEETSRDLEKEDIEVVRLPVSKEGFVNPEDVGAALTPNTVLVSVIYGSNVIGTIQPVREVAEVVKRYRGKTGKPYPLFHTDAAQALQFLEVGVGELGVDLMSLSSQKIYGPKGAGALYISEDTLPLVSPVITGGSQEFGLRAATEDIPAIVGFSRAIELISLNKENEAERLRSLRDRLWDGLKTAHPELELNGPEPGPRRLPNNLHVYFPNHDSDELMVKFDLAGLAVSVGSACSMRSTRSSYVVKALGVDPKRASHSLRFSLGRPVTAGQIDNAISRILKLL</sequence>
<reference evidence="13" key="1">
    <citation type="submission" date="2017-09" db="EMBL/GenBank/DDBJ databases">
        <title>Depth-based differentiation of microbial function through sediment-hosted aquifers and enrichment of novel symbionts in the deep terrestrial subsurface.</title>
        <authorList>
            <person name="Probst A.J."/>
            <person name="Ladd B."/>
            <person name="Jarett J.K."/>
            <person name="Geller-Mcgrath D.E."/>
            <person name="Sieber C.M.K."/>
            <person name="Emerson J.B."/>
            <person name="Anantharaman K."/>
            <person name="Thomas B.C."/>
            <person name="Malmstrom R."/>
            <person name="Stieglmeier M."/>
            <person name="Klingl A."/>
            <person name="Woyke T."/>
            <person name="Ryan C.M."/>
            <person name="Banfield J.F."/>
        </authorList>
    </citation>
    <scope>NUCLEOTIDE SEQUENCE [LARGE SCALE GENOMIC DNA]</scope>
</reference>
<dbReference type="GO" id="GO:0046872">
    <property type="term" value="F:metal ion binding"/>
    <property type="evidence" value="ECO:0007669"/>
    <property type="project" value="UniProtKB-KW"/>
</dbReference>
<dbReference type="InterPro" id="IPR015422">
    <property type="entry name" value="PyrdxlP-dep_Trfase_small"/>
</dbReference>
<dbReference type="PANTHER" id="PTHR11601">
    <property type="entry name" value="CYSTEINE DESULFURYLASE FAMILY MEMBER"/>
    <property type="match status" value="1"/>
</dbReference>
<dbReference type="Gene3D" id="1.10.260.50">
    <property type="match status" value="1"/>
</dbReference>
<evidence type="ECO:0000256" key="10">
    <source>
        <dbReference type="RuleBase" id="RU004504"/>
    </source>
</evidence>
<evidence type="ECO:0000313" key="12">
    <source>
        <dbReference type="EMBL" id="PJC65440.1"/>
    </source>
</evidence>
<evidence type="ECO:0000259" key="11">
    <source>
        <dbReference type="Pfam" id="PF00266"/>
    </source>
</evidence>
<dbReference type="InterPro" id="IPR016454">
    <property type="entry name" value="Cysteine_dSase"/>
</dbReference>
<gene>
    <name evidence="12" type="ORF">CO020_00655</name>
</gene>
<evidence type="ECO:0000256" key="1">
    <source>
        <dbReference type="ARBA" id="ARBA00001933"/>
    </source>
</evidence>
<evidence type="ECO:0000256" key="3">
    <source>
        <dbReference type="ARBA" id="ARBA00012239"/>
    </source>
</evidence>
<dbReference type="SUPFAM" id="SSF53383">
    <property type="entry name" value="PLP-dependent transferases"/>
    <property type="match status" value="1"/>
</dbReference>
<dbReference type="GO" id="GO:0051536">
    <property type="term" value="F:iron-sulfur cluster binding"/>
    <property type="evidence" value="ECO:0007669"/>
    <property type="project" value="UniProtKB-KW"/>
</dbReference>
<feature type="domain" description="Aminotransferase class V" evidence="11">
    <location>
        <begin position="114"/>
        <end position="398"/>
    </location>
</feature>
<evidence type="ECO:0000256" key="7">
    <source>
        <dbReference type="ARBA" id="ARBA00023004"/>
    </source>
</evidence>
<dbReference type="PIRSF" id="PIRSF005572">
    <property type="entry name" value="NifS"/>
    <property type="match status" value="1"/>
</dbReference>
<dbReference type="InterPro" id="IPR020578">
    <property type="entry name" value="Aminotrans_V_PyrdxlP_BS"/>
</dbReference>
<dbReference type="InterPro" id="IPR015424">
    <property type="entry name" value="PyrdxlP-dep_Trfase"/>
</dbReference>
<evidence type="ECO:0000256" key="9">
    <source>
        <dbReference type="ARBA" id="ARBA00050776"/>
    </source>
</evidence>
<dbReference type="InterPro" id="IPR000192">
    <property type="entry name" value="Aminotrans_V_dom"/>
</dbReference>
<dbReference type="AlphaFoldDB" id="A0A2M8G1C8"/>
<evidence type="ECO:0000256" key="5">
    <source>
        <dbReference type="ARBA" id="ARBA00022723"/>
    </source>
</evidence>
<keyword evidence="6" id="KW-0663">Pyridoxal phosphate</keyword>
<comment type="similarity">
    <text evidence="2">Belongs to the class-V pyridoxal-phosphate-dependent aminotransferase family. NifS/IscS subfamily.</text>
</comment>
<feature type="domain" description="Aminotransferase class V" evidence="11">
    <location>
        <begin position="4"/>
        <end position="83"/>
    </location>
</feature>
<comment type="cofactor">
    <cofactor evidence="1 10">
        <name>pyridoxal 5'-phosphate</name>
        <dbReference type="ChEBI" id="CHEBI:597326"/>
    </cofactor>
</comment>
<evidence type="ECO:0000256" key="8">
    <source>
        <dbReference type="ARBA" id="ARBA00023014"/>
    </source>
</evidence>
<keyword evidence="5" id="KW-0479">Metal-binding</keyword>
<keyword evidence="4" id="KW-0808">Transferase</keyword>
<keyword evidence="7" id="KW-0408">Iron</keyword>
<dbReference type="PANTHER" id="PTHR11601:SF34">
    <property type="entry name" value="CYSTEINE DESULFURASE"/>
    <property type="match status" value="1"/>
</dbReference>
<dbReference type="EC" id="2.8.1.7" evidence="3"/>
<organism evidence="12 13">
    <name type="scientific">Candidatus Colwellbacteria bacterium CG_4_9_14_0_2_um_filter_50_12</name>
    <dbReference type="NCBI Taxonomy" id="1974538"/>
    <lineage>
        <taxon>Bacteria</taxon>
        <taxon>Candidatus Colwelliibacteriota</taxon>
    </lineage>
</organism>
<dbReference type="Proteomes" id="UP000229674">
    <property type="component" value="Unassembled WGS sequence"/>
</dbReference>
<comment type="catalytic activity">
    <reaction evidence="9">
        <text>(sulfur carrier)-H + L-cysteine = (sulfur carrier)-SH + L-alanine</text>
        <dbReference type="Rhea" id="RHEA:43892"/>
        <dbReference type="Rhea" id="RHEA-COMP:14737"/>
        <dbReference type="Rhea" id="RHEA-COMP:14739"/>
        <dbReference type="ChEBI" id="CHEBI:29917"/>
        <dbReference type="ChEBI" id="CHEBI:35235"/>
        <dbReference type="ChEBI" id="CHEBI:57972"/>
        <dbReference type="ChEBI" id="CHEBI:64428"/>
        <dbReference type="EC" id="2.8.1.7"/>
    </reaction>
</comment>
<accession>A0A2M8G1C8</accession>
<comment type="caution">
    <text evidence="12">The sequence shown here is derived from an EMBL/GenBank/DDBJ whole genome shotgun (WGS) entry which is preliminary data.</text>
</comment>
<evidence type="ECO:0000256" key="2">
    <source>
        <dbReference type="ARBA" id="ARBA00006490"/>
    </source>
</evidence>
<protein>
    <recommendedName>
        <fullName evidence="3">cysteine desulfurase</fullName>
        <ecNumber evidence="3">2.8.1.7</ecNumber>
    </recommendedName>
</protein>
<dbReference type="InterPro" id="IPR015421">
    <property type="entry name" value="PyrdxlP-dep_Trfase_major"/>
</dbReference>
<evidence type="ECO:0000256" key="4">
    <source>
        <dbReference type="ARBA" id="ARBA00022679"/>
    </source>
</evidence>
<dbReference type="Gene3D" id="3.40.640.10">
    <property type="entry name" value="Type I PLP-dependent aspartate aminotransferase-like (Major domain)"/>
    <property type="match status" value="1"/>
</dbReference>
<keyword evidence="8" id="KW-0411">Iron-sulfur</keyword>
<proteinExistence type="inferred from homology"/>
<evidence type="ECO:0000313" key="13">
    <source>
        <dbReference type="Proteomes" id="UP000229674"/>
    </source>
</evidence>
<dbReference type="Pfam" id="PF00266">
    <property type="entry name" value="Aminotran_5"/>
    <property type="match status" value="2"/>
</dbReference>